<dbReference type="KEGG" id="pprf:DPRO_2259"/>
<evidence type="ECO:0000313" key="2">
    <source>
        <dbReference type="Proteomes" id="UP000219215"/>
    </source>
</evidence>
<sequence>MRASSSLVSVKVRMPTARFLKLPPNIRAEFGPNMSTISMALRFAPSTAVTISVRLAIPRATPSTTNSERSLKAHTASSPIPVTRDINRGLMVITYSLDTCFVHLSDALYALFIADSDASRLQPSVFSYLSVMQFDDPFRL</sequence>
<dbReference type="AlphaFoldDB" id="A0A2C8F9P4"/>
<name>A0A2C8F9P4_9BACT</name>
<proteinExistence type="predicted"/>
<keyword evidence="2" id="KW-1185">Reference proteome</keyword>
<evidence type="ECO:0000313" key="1">
    <source>
        <dbReference type="EMBL" id="SOB59165.1"/>
    </source>
</evidence>
<dbReference type="EMBL" id="LT907975">
    <property type="protein sequence ID" value="SOB59165.1"/>
    <property type="molecule type" value="Genomic_DNA"/>
</dbReference>
<protein>
    <submittedName>
        <fullName evidence="1">Uncharacterized protein</fullName>
    </submittedName>
</protein>
<gene>
    <name evidence="1" type="ORF">DPRO_2259</name>
</gene>
<reference evidence="2" key="1">
    <citation type="submission" date="2017-09" db="EMBL/GenBank/DDBJ databases">
        <authorList>
            <person name="Regsiter A."/>
            <person name="William W."/>
        </authorList>
    </citation>
    <scope>NUCLEOTIDE SEQUENCE [LARGE SCALE GENOMIC DNA]</scope>
    <source>
        <strain evidence="2">500-1</strain>
    </source>
</reference>
<dbReference type="Proteomes" id="UP000219215">
    <property type="component" value="Chromosome DPRO"/>
</dbReference>
<organism evidence="1 2">
    <name type="scientific">Pseudodesulfovibrio profundus</name>
    <dbReference type="NCBI Taxonomy" id="57320"/>
    <lineage>
        <taxon>Bacteria</taxon>
        <taxon>Pseudomonadati</taxon>
        <taxon>Thermodesulfobacteriota</taxon>
        <taxon>Desulfovibrionia</taxon>
        <taxon>Desulfovibrionales</taxon>
        <taxon>Desulfovibrionaceae</taxon>
    </lineage>
</organism>
<accession>A0A2C8F9P4</accession>